<evidence type="ECO:0000313" key="3">
    <source>
        <dbReference type="Proteomes" id="UP000281553"/>
    </source>
</evidence>
<gene>
    <name evidence="2" type="ORF">DILT_LOCUS8615</name>
</gene>
<dbReference type="EMBL" id="UYRU01054733">
    <property type="protein sequence ID" value="VDN12784.1"/>
    <property type="molecule type" value="Genomic_DNA"/>
</dbReference>
<feature type="region of interest" description="Disordered" evidence="1">
    <location>
        <begin position="80"/>
        <end position="111"/>
    </location>
</feature>
<feature type="compositionally biased region" description="Polar residues" evidence="1">
    <location>
        <begin position="81"/>
        <end position="91"/>
    </location>
</feature>
<evidence type="ECO:0000313" key="2">
    <source>
        <dbReference type="EMBL" id="VDN12784.1"/>
    </source>
</evidence>
<feature type="compositionally biased region" description="Polar residues" evidence="1">
    <location>
        <begin position="207"/>
        <end position="234"/>
    </location>
</feature>
<dbReference type="Proteomes" id="UP000281553">
    <property type="component" value="Unassembled WGS sequence"/>
</dbReference>
<feature type="compositionally biased region" description="Polar residues" evidence="1">
    <location>
        <begin position="187"/>
        <end position="196"/>
    </location>
</feature>
<protein>
    <submittedName>
        <fullName evidence="2">Uncharacterized protein</fullName>
    </submittedName>
</protein>
<reference evidence="2 3" key="1">
    <citation type="submission" date="2018-11" db="EMBL/GenBank/DDBJ databases">
        <authorList>
            <consortium name="Pathogen Informatics"/>
        </authorList>
    </citation>
    <scope>NUCLEOTIDE SEQUENCE [LARGE SCALE GENOMIC DNA]</scope>
</reference>
<sequence length="256" mass="27024">MFFLQKILTATAANEEDAGPSGAKPDEDEEQLAEVWAPRVDLDEPSPSSSEISSDGELQDAKSVTPASFYSPLVGDVASPSPASLQTCPGPSQFPTPQCPTALPAAEEQTSEDVAVTTVRQEVEGIATSIGMFWSCDPSTVVAVDELSDTNSPNCSDEEVSIVSVIQPYENMISASSTDLSDKENAPPSSLFQNALPSGHVPASPPRSLSSKAVNYDSPSTAADAFNSTLWSSNPKERNDSPLGDIYSPRHVGFRV</sequence>
<keyword evidence="3" id="KW-1185">Reference proteome</keyword>
<proteinExistence type="predicted"/>
<feature type="region of interest" description="Disordered" evidence="1">
    <location>
        <begin position="176"/>
        <end position="256"/>
    </location>
</feature>
<organism evidence="2 3">
    <name type="scientific">Dibothriocephalus latus</name>
    <name type="common">Fish tapeworm</name>
    <name type="synonym">Diphyllobothrium latum</name>
    <dbReference type="NCBI Taxonomy" id="60516"/>
    <lineage>
        <taxon>Eukaryota</taxon>
        <taxon>Metazoa</taxon>
        <taxon>Spiralia</taxon>
        <taxon>Lophotrochozoa</taxon>
        <taxon>Platyhelminthes</taxon>
        <taxon>Cestoda</taxon>
        <taxon>Eucestoda</taxon>
        <taxon>Diphyllobothriidea</taxon>
        <taxon>Diphyllobothriidae</taxon>
        <taxon>Dibothriocephalus</taxon>
    </lineage>
</organism>
<accession>A0A3P7L8A8</accession>
<evidence type="ECO:0000256" key="1">
    <source>
        <dbReference type="SAM" id="MobiDB-lite"/>
    </source>
</evidence>
<name>A0A3P7L8A8_DIBLA</name>
<feature type="region of interest" description="Disordered" evidence="1">
    <location>
        <begin position="12"/>
        <end position="64"/>
    </location>
</feature>
<dbReference type="AlphaFoldDB" id="A0A3P7L8A8"/>
<dbReference type="OrthoDB" id="10364473at2759"/>